<gene>
    <name evidence="7" type="primary">20352168</name>
    <name evidence="6" type="ORF">GGTG_11710</name>
</gene>
<reference evidence="7" key="5">
    <citation type="submission" date="2018-04" db="UniProtKB">
        <authorList>
            <consortium name="EnsemblFungi"/>
        </authorList>
    </citation>
    <scope>IDENTIFICATION</scope>
    <source>
        <strain evidence="7">R3-111a-1</strain>
    </source>
</reference>
<dbReference type="InterPro" id="IPR006094">
    <property type="entry name" value="Oxid_FAD_bind_N"/>
</dbReference>
<accession>J3PDY7</accession>
<protein>
    <submittedName>
        <fullName evidence="6">Isoamyl alcohol oxidase</fullName>
    </submittedName>
</protein>
<evidence type="ECO:0000256" key="3">
    <source>
        <dbReference type="SAM" id="MobiDB-lite"/>
    </source>
</evidence>
<reference evidence="8" key="1">
    <citation type="submission" date="2010-07" db="EMBL/GenBank/DDBJ databases">
        <title>The genome sequence of Gaeumannomyces graminis var. tritici strain R3-111a-1.</title>
        <authorList>
            <consortium name="The Broad Institute Genome Sequencing Platform"/>
            <person name="Ma L.-J."/>
            <person name="Dead R."/>
            <person name="Young S."/>
            <person name="Zeng Q."/>
            <person name="Koehrsen M."/>
            <person name="Alvarado L."/>
            <person name="Berlin A."/>
            <person name="Chapman S.B."/>
            <person name="Chen Z."/>
            <person name="Freedman E."/>
            <person name="Gellesch M."/>
            <person name="Goldberg J."/>
            <person name="Griggs A."/>
            <person name="Gujja S."/>
            <person name="Heilman E.R."/>
            <person name="Heiman D."/>
            <person name="Hepburn T."/>
            <person name="Howarth C."/>
            <person name="Jen D."/>
            <person name="Larson L."/>
            <person name="Mehta T."/>
            <person name="Neiman D."/>
            <person name="Pearson M."/>
            <person name="Roberts A."/>
            <person name="Saif S."/>
            <person name="Shea T."/>
            <person name="Shenoy N."/>
            <person name="Sisk P."/>
            <person name="Stolte C."/>
            <person name="Sykes S."/>
            <person name="Walk T."/>
            <person name="White J."/>
            <person name="Yandava C."/>
            <person name="Haas B."/>
            <person name="Nusbaum C."/>
            <person name="Birren B."/>
        </authorList>
    </citation>
    <scope>NUCLEOTIDE SEQUENCE [LARGE SCALE GENOMIC DNA]</scope>
    <source>
        <strain evidence="8">R3-111a-1</strain>
    </source>
</reference>
<dbReference type="Pfam" id="PF08031">
    <property type="entry name" value="BBE"/>
    <property type="match status" value="1"/>
</dbReference>
<dbReference type="InterPro" id="IPR016166">
    <property type="entry name" value="FAD-bd_PCMH"/>
</dbReference>
<dbReference type="GeneID" id="20352168"/>
<keyword evidence="4" id="KW-0732">Signal</keyword>
<reference evidence="7" key="4">
    <citation type="journal article" date="2015" name="G3 (Bethesda)">
        <title>Genome sequences of three phytopathogenic species of the Magnaporthaceae family of fungi.</title>
        <authorList>
            <person name="Okagaki L.H."/>
            <person name="Nunes C.C."/>
            <person name="Sailsbery J."/>
            <person name="Clay B."/>
            <person name="Brown D."/>
            <person name="John T."/>
            <person name="Oh Y."/>
            <person name="Young N."/>
            <person name="Fitzgerald M."/>
            <person name="Haas B.J."/>
            <person name="Zeng Q."/>
            <person name="Young S."/>
            <person name="Adiconis X."/>
            <person name="Fan L."/>
            <person name="Levin J.Z."/>
            <person name="Mitchell T.K."/>
            <person name="Okubara P.A."/>
            <person name="Farman M.L."/>
            <person name="Kohn L.M."/>
            <person name="Birren B."/>
            <person name="Ma L.-J."/>
            <person name="Dean R.A."/>
        </authorList>
    </citation>
    <scope>NUCLEOTIDE SEQUENCE</scope>
    <source>
        <strain evidence="7">R3-111a-1</strain>
    </source>
</reference>
<sequence>MSSLQRPRAPSLHAILFALLVLCSLQASAAASPAPTDQQEQQTTPRPRCKAVPGTAAWPPEAAWRALNESTGGRLIRPAPPGAVCHPGQAGHDEAACARVRAAWPDRELHMSDPVSTMSDNWNNDTCLPDPAYPCSGRGYPVFVVNATTAEHVRLGVKFARKHNVRLVVKNTGHDFVGRSVAPNALSIWTHHMKEIQRGTGAFKPKGCGKNVEIKGNYITVGGGMQMAEAYSFTDGFNETIVGGGGMTVGVGGWVTGAGHGLLSPTYGLGVDQVLEMEVVTPAGDVRTLNECVDRDLFWAMRGGGGSTFGILTSVTMKTHPTPRMPSLSILIVAPPDSPTPDTAAAALPDLAAYVLSELPRLSAAGAAGYLQVLRRFPDPREGQPAGQVVTGITCVLTMPYGTPEALAAAWAPVAAHVGAAWPGVFFALVERSEDHAAWWSWFQEHYDTNPAGGELVLGSWLLDGRALAADRNATAAAFGRFLGGGSGDVAGTLLNFVGGRGVMEARPRGGGAAVLPAWRRAYLHPITAVQWPPLNSSAKAAALSALLGRVAGLRELAPDMGAYMNEANPYEPNWQDAFWGANYARLRSIKRSVDPDDVLWCHPCVGNEGWEEVDGQLCRV</sequence>
<dbReference type="RefSeq" id="XP_009227865.1">
    <property type="nucleotide sequence ID" value="XM_009229601.1"/>
</dbReference>
<dbReference type="STRING" id="644352.J3PDY7"/>
<dbReference type="InterPro" id="IPR016169">
    <property type="entry name" value="FAD-bd_PCMH_sub2"/>
</dbReference>
<evidence type="ECO:0000256" key="2">
    <source>
        <dbReference type="ARBA" id="ARBA00023002"/>
    </source>
</evidence>
<dbReference type="HOGENOM" id="CLU_018354_4_4_1"/>
<dbReference type="eggNOG" id="ENOG502S43K">
    <property type="taxonomic scope" value="Eukaryota"/>
</dbReference>
<dbReference type="OrthoDB" id="9983560at2759"/>
<feature type="compositionally biased region" description="Polar residues" evidence="3">
    <location>
        <begin position="35"/>
        <end position="45"/>
    </location>
</feature>
<dbReference type="InterPro" id="IPR050432">
    <property type="entry name" value="FAD-linked_Oxidoreductases_BP"/>
</dbReference>
<evidence type="ECO:0000313" key="6">
    <source>
        <dbReference type="EMBL" id="EJT70687.1"/>
    </source>
</evidence>
<dbReference type="PANTHER" id="PTHR13878:SF91">
    <property type="entry name" value="FAD BINDING DOMAIN PROTEIN (AFU_ORTHOLOGUE AFUA_6G12070)-RELATED"/>
    <property type="match status" value="1"/>
</dbReference>
<reference evidence="6" key="3">
    <citation type="submission" date="2010-09" db="EMBL/GenBank/DDBJ databases">
        <title>Annotation of Gaeumannomyces graminis var. tritici R3-111a-1.</title>
        <authorList>
            <consortium name="The Broad Institute Genome Sequencing Platform"/>
            <person name="Ma L.-J."/>
            <person name="Dead R."/>
            <person name="Young S.K."/>
            <person name="Zeng Q."/>
            <person name="Gargeya S."/>
            <person name="Fitzgerald M."/>
            <person name="Haas B."/>
            <person name="Abouelleil A."/>
            <person name="Alvarado L."/>
            <person name="Arachchi H.M."/>
            <person name="Berlin A."/>
            <person name="Brown A."/>
            <person name="Chapman S.B."/>
            <person name="Chen Z."/>
            <person name="Dunbar C."/>
            <person name="Freedman E."/>
            <person name="Gearin G."/>
            <person name="Gellesch M."/>
            <person name="Goldberg J."/>
            <person name="Griggs A."/>
            <person name="Gujja S."/>
            <person name="Heiman D."/>
            <person name="Howarth C."/>
            <person name="Larson L."/>
            <person name="Lui A."/>
            <person name="MacDonald P.J.P."/>
            <person name="Mehta T."/>
            <person name="Montmayeur A."/>
            <person name="Murphy C."/>
            <person name="Neiman D."/>
            <person name="Pearson M."/>
            <person name="Priest M."/>
            <person name="Roberts A."/>
            <person name="Saif S."/>
            <person name="Shea T."/>
            <person name="Shenoy N."/>
            <person name="Sisk P."/>
            <person name="Stolte C."/>
            <person name="Sykes S."/>
            <person name="Yandava C."/>
            <person name="Wortman J."/>
            <person name="Nusbaum C."/>
            <person name="Birren B."/>
        </authorList>
    </citation>
    <scope>NUCLEOTIDE SEQUENCE</scope>
    <source>
        <strain evidence="6">R3-111a-1</strain>
    </source>
</reference>
<evidence type="ECO:0000313" key="8">
    <source>
        <dbReference type="Proteomes" id="UP000006039"/>
    </source>
</evidence>
<dbReference type="InterPro" id="IPR036318">
    <property type="entry name" value="FAD-bd_PCMH-like_sf"/>
</dbReference>
<evidence type="ECO:0000313" key="7">
    <source>
        <dbReference type="EnsemblFungi" id="EJT70687"/>
    </source>
</evidence>
<feature type="region of interest" description="Disordered" evidence="3">
    <location>
        <begin position="33"/>
        <end position="55"/>
    </location>
</feature>
<dbReference type="GO" id="GO:0016491">
    <property type="term" value="F:oxidoreductase activity"/>
    <property type="evidence" value="ECO:0007669"/>
    <property type="project" value="UniProtKB-KW"/>
</dbReference>
<dbReference type="VEuPathDB" id="FungiDB:GGTG_11710"/>
<dbReference type="EMBL" id="GL385401">
    <property type="protein sequence ID" value="EJT70687.1"/>
    <property type="molecule type" value="Genomic_DNA"/>
</dbReference>
<evidence type="ECO:0000256" key="1">
    <source>
        <dbReference type="ARBA" id="ARBA00005466"/>
    </source>
</evidence>
<comment type="similarity">
    <text evidence="1">Belongs to the oxygen-dependent FAD-linked oxidoreductase family.</text>
</comment>
<feature type="domain" description="FAD-binding PCMH-type" evidence="5">
    <location>
        <begin position="137"/>
        <end position="322"/>
    </location>
</feature>
<dbReference type="Gene3D" id="3.30.465.10">
    <property type="match status" value="2"/>
</dbReference>
<dbReference type="SUPFAM" id="SSF56176">
    <property type="entry name" value="FAD-binding/transporter-associated domain-like"/>
    <property type="match status" value="1"/>
</dbReference>
<dbReference type="PANTHER" id="PTHR13878">
    <property type="entry name" value="GULONOLACTONE OXIDASE"/>
    <property type="match status" value="1"/>
</dbReference>
<dbReference type="Pfam" id="PF01565">
    <property type="entry name" value="FAD_binding_4"/>
    <property type="match status" value="1"/>
</dbReference>
<keyword evidence="8" id="KW-1185">Reference proteome</keyword>
<dbReference type="PROSITE" id="PS51387">
    <property type="entry name" value="FAD_PCMH"/>
    <property type="match status" value="1"/>
</dbReference>
<organism evidence="6">
    <name type="scientific">Gaeumannomyces tritici (strain R3-111a-1)</name>
    <name type="common">Wheat and barley take-all root rot fungus</name>
    <name type="synonym">Gaeumannomyces graminis var. tritici</name>
    <dbReference type="NCBI Taxonomy" id="644352"/>
    <lineage>
        <taxon>Eukaryota</taxon>
        <taxon>Fungi</taxon>
        <taxon>Dikarya</taxon>
        <taxon>Ascomycota</taxon>
        <taxon>Pezizomycotina</taxon>
        <taxon>Sordariomycetes</taxon>
        <taxon>Sordariomycetidae</taxon>
        <taxon>Magnaporthales</taxon>
        <taxon>Magnaporthaceae</taxon>
        <taxon>Gaeumannomyces</taxon>
    </lineage>
</organism>
<feature type="signal peptide" evidence="4">
    <location>
        <begin position="1"/>
        <end position="30"/>
    </location>
</feature>
<feature type="chain" id="PRO_5015095225" evidence="4">
    <location>
        <begin position="31"/>
        <end position="621"/>
    </location>
</feature>
<dbReference type="GO" id="GO:0071949">
    <property type="term" value="F:FAD binding"/>
    <property type="evidence" value="ECO:0007669"/>
    <property type="project" value="InterPro"/>
</dbReference>
<evidence type="ECO:0000259" key="5">
    <source>
        <dbReference type="PROSITE" id="PS51387"/>
    </source>
</evidence>
<evidence type="ECO:0000256" key="4">
    <source>
        <dbReference type="SAM" id="SignalP"/>
    </source>
</evidence>
<dbReference type="AlphaFoldDB" id="J3PDY7"/>
<keyword evidence="2" id="KW-0560">Oxidoreductase</keyword>
<reference evidence="6" key="2">
    <citation type="submission" date="2010-07" db="EMBL/GenBank/DDBJ databases">
        <authorList>
            <consortium name="The Broad Institute Genome Sequencing Platform"/>
            <consortium name="Broad Institute Genome Sequencing Center for Infectious Disease"/>
            <person name="Ma L.-J."/>
            <person name="Dead R."/>
            <person name="Young S."/>
            <person name="Zeng Q."/>
            <person name="Koehrsen M."/>
            <person name="Alvarado L."/>
            <person name="Berlin A."/>
            <person name="Chapman S.B."/>
            <person name="Chen Z."/>
            <person name="Freedman E."/>
            <person name="Gellesch M."/>
            <person name="Goldberg J."/>
            <person name="Griggs A."/>
            <person name="Gujja S."/>
            <person name="Heilman E.R."/>
            <person name="Heiman D."/>
            <person name="Hepburn T."/>
            <person name="Howarth C."/>
            <person name="Jen D."/>
            <person name="Larson L."/>
            <person name="Mehta T."/>
            <person name="Neiman D."/>
            <person name="Pearson M."/>
            <person name="Roberts A."/>
            <person name="Saif S."/>
            <person name="Shea T."/>
            <person name="Shenoy N."/>
            <person name="Sisk P."/>
            <person name="Stolte C."/>
            <person name="Sykes S."/>
            <person name="Walk T."/>
            <person name="White J."/>
            <person name="Yandava C."/>
            <person name="Haas B."/>
            <person name="Nusbaum C."/>
            <person name="Birren B."/>
        </authorList>
    </citation>
    <scope>NUCLEOTIDE SEQUENCE</scope>
    <source>
        <strain evidence="6">R3-111a-1</strain>
    </source>
</reference>
<dbReference type="EnsemblFungi" id="EJT70687">
    <property type="protein sequence ID" value="EJT70687"/>
    <property type="gene ID" value="GGTG_11710"/>
</dbReference>
<dbReference type="Proteomes" id="UP000006039">
    <property type="component" value="Unassembled WGS sequence"/>
</dbReference>
<dbReference type="InterPro" id="IPR012951">
    <property type="entry name" value="BBE"/>
</dbReference>
<name>J3PDY7_GAET3</name>
<proteinExistence type="inferred from homology"/>